<dbReference type="RefSeq" id="WP_111598277.1">
    <property type="nucleotide sequence ID" value="NZ_QLLL01000005.1"/>
</dbReference>
<dbReference type="Proteomes" id="UP000249547">
    <property type="component" value="Unassembled WGS sequence"/>
</dbReference>
<dbReference type="GO" id="GO:0004029">
    <property type="term" value="F:aldehyde dehydrogenase (NAD+) activity"/>
    <property type="evidence" value="ECO:0007669"/>
    <property type="project" value="TreeGrafter"/>
</dbReference>
<dbReference type="CDD" id="cd07136">
    <property type="entry name" value="ALDH_YwdH-P39616"/>
    <property type="match status" value="1"/>
</dbReference>
<keyword evidence="2 4" id="KW-0560">Oxidoreductase</keyword>
<name>A0A327QJU7_9BACT</name>
<dbReference type="Pfam" id="PF00171">
    <property type="entry name" value="Aldedh"/>
    <property type="match status" value="1"/>
</dbReference>
<keyword evidence="3" id="KW-0520">NAD</keyword>
<dbReference type="InterPro" id="IPR012394">
    <property type="entry name" value="Aldehyde_DH_NAD(P)"/>
</dbReference>
<reference evidence="9 10" key="1">
    <citation type="submission" date="2018-06" db="EMBL/GenBank/DDBJ databases">
        <title>Genomic Encyclopedia of Archaeal and Bacterial Type Strains, Phase II (KMG-II): from individual species to whole genera.</title>
        <authorList>
            <person name="Goeker M."/>
        </authorList>
    </citation>
    <scope>NUCLEOTIDE SEQUENCE [LARGE SCALE GENOMIC DNA]</scope>
    <source>
        <strain evidence="9 10">DSM 23857</strain>
    </source>
</reference>
<evidence type="ECO:0000256" key="7">
    <source>
        <dbReference type="RuleBase" id="RU003345"/>
    </source>
</evidence>
<sequence>MVNITQIYQSQKAYFSSGATRGFDFRREQLLKLKAVVKENEQAILDALYSDLRKPAMEAYASEIGFLYEEINHALKHLADWMQPETATAPLTQFPSTSKIIKEPLGVVLIIGPWNYPFQLIIDPLVGAMAAGNCAILKPSELAPATSQIMADLITKNFDPAYIAVVEGDGATVTPALMEHPFNHVFFTGSIPVGKKVLAMAAPHLTPTTLELGGKSPCIVDQRVNLKVAAKRIVWGKFWNAGQTCVAPDYLVVHEKVKTKLLIALQSAIQEFFGQNPQESPDYGRIINHKRFQTLRNFIGDGKLLWGGKFDENDLYIEPTILTDVPADAPVMQEEIFGPILPVISFSTKEEALHIIAQHPNPLSLYVFTNDVQMEQFYTENIAFGGGCVNNTLVHLTSATLPFGGVGASGMGRYHGQYSFDLFSHHKSIMKTGTWLDVPIKYPPFGNKLKTLKLLMK</sequence>
<dbReference type="PROSITE" id="PS00070">
    <property type="entry name" value="ALDEHYDE_DEHYDR_CYS"/>
    <property type="match status" value="1"/>
</dbReference>
<dbReference type="InterPro" id="IPR015590">
    <property type="entry name" value="Aldehyde_DH_dom"/>
</dbReference>
<evidence type="ECO:0000256" key="3">
    <source>
        <dbReference type="ARBA" id="ARBA00023027"/>
    </source>
</evidence>
<dbReference type="InterPro" id="IPR016160">
    <property type="entry name" value="Ald_DH_CS_CYS"/>
</dbReference>
<evidence type="ECO:0000313" key="9">
    <source>
        <dbReference type="EMBL" id="RAJ03954.1"/>
    </source>
</evidence>
<evidence type="ECO:0000259" key="8">
    <source>
        <dbReference type="Pfam" id="PF00171"/>
    </source>
</evidence>
<dbReference type="PROSITE" id="PS00687">
    <property type="entry name" value="ALDEHYDE_DEHYDR_GLU"/>
    <property type="match status" value="1"/>
</dbReference>
<dbReference type="SUPFAM" id="SSF53720">
    <property type="entry name" value="ALDH-like"/>
    <property type="match status" value="1"/>
</dbReference>
<dbReference type="FunFam" id="3.40.605.10:FF:000004">
    <property type="entry name" value="Aldehyde dehydrogenase"/>
    <property type="match status" value="1"/>
</dbReference>
<evidence type="ECO:0000256" key="1">
    <source>
        <dbReference type="ARBA" id="ARBA00009986"/>
    </source>
</evidence>
<keyword evidence="10" id="KW-1185">Reference proteome</keyword>
<feature type="active site" evidence="5">
    <location>
        <position position="245"/>
    </location>
</feature>
<dbReference type="OrthoDB" id="629320at2"/>
<dbReference type="Gene3D" id="3.40.309.10">
    <property type="entry name" value="Aldehyde Dehydrogenase, Chain A, domain 2"/>
    <property type="match status" value="1"/>
</dbReference>
<dbReference type="GO" id="GO:0005737">
    <property type="term" value="C:cytoplasm"/>
    <property type="evidence" value="ECO:0007669"/>
    <property type="project" value="TreeGrafter"/>
</dbReference>
<dbReference type="AlphaFoldDB" id="A0A327QJU7"/>
<dbReference type="PANTHER" id="PTHR43570">
    <property type="entry name" value="ALDEHYDE DEHYDROGENASE"/>
    <property type="match status" value="1"/>
</dbReference>
<dbReference type="InterPro" id="IPR029510">
    <property type="entry name" value="Ald_DH_CS_GLU"/>
</dbReference>
<feature type="active site" evidence="5 6">
    <location>
        <position position="211"/>
    </location>
</feature>
<dbReference type="PANTHER" id="PTHR43570:SF16">
    <property type="entry name" value="ALDEHYDE DEHYDROGENASE TYPE III, ISOFORM Q"/>
    <property type="match status" value="1"/>
</dbReference>
<dbReference type="InterPro" id="IPR016161">
    <property type="entry name" value="Ald_DH/histidinol_DH"/>
</dbReference>
<evidence type="ECO:0000256" key="2">
    <source>
        <dbReference type="ARBA" id="ARBA00023002"/>
    </source>
</evidence>
<proteinExistence type="inferred from homology"/>
<feature type="domain" description="Aldehyde dehydrogenase" evidence="8">
    <location>
        <begin position="10"/>
        <end position="429"/>
    </location>
</feature>
<evidence type="ECO:0000256" key="5">
    <source>
        <dbReference type="PIRSR" id="PIRSR036492-1"/>
    </source>
</evidence>
<dbReference type="InterPro" id="IPR016163">
    <property type="entry name" value="Ald_DH_C"/>
</dbReference>
<dbReference type="GO" id="GO:0006081">
    <property type="term" value="P:aldehyde metabolic process"/>
    <property type="evidence" value="ECO:0007669"/>
    <property type="project" value="InterPro"/>
</dbReference>
<dbReference type="Gene3D" id="3.40.605.10">
    <property type="entry name" value="Aldehyde Dehydrogenase, Chain A, domain 1"/>
    <property type="match status" value="1"/>
</dbReference>
<evidence type="ECO:0000256" key="4">
    <source>
        <dbReference type="PIRNR" id="PIRNR036492"/>
    </source>
</evidence>
<dbReference type="PIRSF" id="PIRSF036492">
    <property type="entry name" value="ALDH"/>
    <property type="match status" value="1"/>
</dbReference>
<protein>
    <recommendedName>
        <fullName evidence="4">Aldehyde dehydrogenase</fullName>
    </recommendedName>
</protein>
<dbReference type="EMBL" id="QLLL01000005">
    <property type="protein sequence ID" value="RAJ03954.1"/>
    <property type="molecule type" value="Genomic_DNA"/>
</dbReference>
<comment type="caution">
    <text evidence="9">The sequence shown here is derived from an EMBL/GenBank/DDBJ whole genome shotgun (WGS) entry which is preliminary data.</text>
</comment>
<dbReference type="InterPro" id="IPR016162">
    <property type="entry name" value="Ald_DH_N"/>
</dbReference>
<dbReference type="FunFam" id="3.40.309.10:FF:000003">
    <property type="entry name" value="Aldehyde dehydrogenase"/>
    <property type="match status" value="1"/>
</dbReference>
<organism evidence="9 10">
    <name type="scientific">Chitinophaga skermanii</name>
    <dbReference type="NCBI Taxonomy" id="331697"/>
    <lineage>
        <taxon>Bacteria</taxon>
        <taxon>Pseudomonadati</taxon>
        <taxon>Bacteroidota</taxon>
        <taxon>Chitinophagia</taxon>
        <taxon>Chitinophagales</taxon>
        <taxon>Chitinophagaceae</taxon>
        <taxon>Chitinophaga</taxon>
    </lineage>
</organism>
<comment type="similarity">
    <text evidence="1 4 7">Belongs to the aldehyde dehydrogenase family.</text>
</comment>
<evidence type="ECO:0000313" key="10">
    <source>
        <dbReference type="Proteomes" id="UP000249547"/>
    </source>
</evidence>
<accession>A0A327QJU7</accession>
<gene>
    <name evidence="9" type="ORF">LX64_02831</name>
</gene>
<evidence type="ECO:0000256" key="6">
    <source>
        <dbReference type="PROSITE-ProRule" id="PRU10007"/>
    </source>
</evidence>